<accession>A0ABM4GPK6</accession>
<proteinExistence type="predicted"/>
<evidence type="ECO:0000313" key="3">
    <source>
        <dbReference type="Proteomes" id="UP001652661"/>
    </source>
</evidence>
<keyword evidence="3" id="KW-1185">Reference proteome</keyword>
<feature type="coiled-coil region" evidence="1">
    <location>
        <begin position="217"/>
        <end position="293"/>
    </location>
</feature>
<feature type="coiled-coil region" evidence="1">
    <location>
        <begin position="157"/>
        <end position="184"/>
    </location>
</feature>
<sequence>MADINAAKAPPARAPKRSGTPVPKSFFEDKAKKMRMTPTQLGLDSPKPTQLEGESYQKSDPKPKQNQVNNNKENENPGILRLTNETNKDDAPMADIEIASCQSMWIAAKGLLASSGYDMYYLNQFHKFYDNCRACNIKTAKRLLHLENSNTGKHYANISLKSRLNEMTNNNKILANKLALQEQLGMEWHEKYINALKMRVDIEKNYKNQVQVAQTLFDQQKLELDKNQSENDRLKAELSIMASDFTDIQQKLKQTEATAAKLLNENNKQAAELEELKLKLQNTVAELADFENKCYQHDAELRDQTLECDGLNQQSLDFEELMLLNNEMATSIEELEATQNSLVEVNEEFARESVQLNAQNNAHKETISSLMSTLDKQTQDLTKLKESLEKLEFANFQQASLHSAERQKCESS</sequence>
<evidence type="ECO:0000256" key="2">
    <source>
        <dbReference type="SAM" id="MobiDB-lite"/>
    </source>
</evidence>
<keyword evidence="1" id="KW-0175">Coiled coil</keyword>
<gene>
    <name evidence="4" type="primary">LOC138929221</name>
</gene>
<dbReference type="GeneID" id="138929221"/>
<organism evidence="3 4">
    <name type="scientific">Drosophila kikkawai</name>
    <name type="common">Fruit fly</name>
    <dbReference type="NCBI Taxonomy" id="30033"/>
    <lineage>
        <taxon>Eukaryota</taxon>
        <taxon>Metazoa</taxon>
        <taxon>Ecdysozoa</taxon>
        <taxon>Arthropoda</taxon>
        <taxon>Hexapoda</taxon>
        <taxon>Insecta</taxon>
        <taxon>Pterygota</taxon>
        <taxon>Neoptera</taxon>
        <taxon>Endopterygota</taxon>
        <taxon>Diptera</taxon>
        <taxon>Brachycera</taxon>
        <taxon>Muscomorpha</taxon>
        <taxon>Ephydroidea</taxon>
        <taxon>Drosophilidae</taxon>
        <taxon>Drosophila</taxon>
        <taxon>Sophophora</taxon>
    </lineage>
</organism>
<feature type="region of interest" description="Disordered" evidence="2">
    <location>
        <begin position="1"/>
        <end position="85"/>
    </location>
</feature>
<name>A0ABM4GPK6_DROKI</name>
<feature type="coiled-coil region" evidence="1">
    <location>
        <begin position="321"/>
        <end position="394"/>
    </location>
</feature>
<dbReference type="Proteomes" id="UP001652661">
    <property type="component" value="Chromosome X"/>
</dbReference>
<evidence type="ECO:0000256" key="1">
    <source>
        <dbReference type="SAM" id="Coils"/>
    </source>
</evidence>
<reference evidence="4" key="1">
    <citation type="submission" date="2025-08" db="UniProtKB">
        <authorList>
            <consortium name="RefSeq"/>
        </authorList>
    </citation>
    <scope>IDENTIFICATION</scope>
    <source>
        <strain evidence="4">14028-0561.14</strain>
        <tissue evidence="4">Whole fly</tissue>
    </source>
</reference>
<protein>
    <submittedName>
        <fullName evidence="4">Uncharacterized protein</fullName>
    </submittedName>
</protein>
<dbReference type="RefSeq" id="XP_070144640.1">
    <property type="nucleotide sequence ID" value="XM_070288539.1"/>
</dbReference>
<feature type="compositionally biased region" description="Low complexity" evidence="2">
    <location>
        <begin position="1"/>
        <end position="11"/>
    </location>
</feature>
<evidence type="ECO:0000313" key="4">
    <source>
        <dbReference type="RefSeq" id="XP_070144640.1"/>
    </source>
</evidence>